<name>A0A1G1YM76_9BACT</name>
<accession>A0A1G1YM76</accession>
<dbReference type="Pfam" id="PF10130">
    <property type="entry name" value="PIN_2"/>
    <property type="match status" value="1"/>
</dbReference>
<dbReference type="EMBL" id="MHIN01000048">
    <property type="protein sequence ID" value="OGY53374.1"/>
    <property type="molecule type" value="Genomic_DNA"/>
</dbReference>
<dbReference type="Gene3D" id="3.40.50.1010">
    <property type="entry name" value="5'-nuclease"/>
    <property type="match status" value="1"/>
</dbReference>
<gene>
    <name evidence="2" type="ORF">A2912_02000</name>
</gene>
<dbReference type="InterPro" id="IPR029060">
    <property type="entry name" value="PIN-like_dom_sf"/>
</dbReference>
<evidence type="ECO:0000259" key="1">
    <source>
        <dbReference type="Pfam" id="PF10130"/>
    </source>
</evidence>
<dbReference type="AlphaFoldDB" id="A0A1G1YM76"/>
<dbReference type="SUPFAM" id="SSF88723">
    <property type="entry name" value="PIN domain-like"/>
    <property type="match status" value="1"/>
</dbReference>
<feature type="domain" description="PIN" evidence="1">
    <location>
        <begin position="4"/>
        <end position="118"/>
    </location>
</feature>
<protein>
    <recommendedName>
        <fullName evidence="1">PIN domain-containing protein</fullName>
    </recommendedName>
</protein>
<evidence type="ECO:0000313" key="2">
    <source>
        <dbReference type="EMBL" id="OGY53374.1"/>
    </source>
</evidence>
<reference evidence="2 3" key="1">
    <citation type="journal article" date="2016" name="Nat. Commun.">
        <title>Thousands of microbial genomes shed light on interconnected biogeochemical processes in an aquifer system.</title>
        <authorList>
            <person name="Anantharaman K."/>
            <person name="Brown C.T."/>
            <person name="Hug L.A."/>
            <person name="Sharon I."/>
            <person name="Castelle C.J."/>
            <person name="Probst A.J."/>
            <person name="Thomas B.C."/>
            <person name="Singh A."/>
            <person name="Wilkins M.J."/>
            <person name="Karaoz U."/>
            <person name="Brodie E.L."/>
            <person name="Williams K.H."/>
            <person name="Hubbard S.S."/>
            <person name="Banfield J.F."/>
        </authorList>
    </citation>
    <scope>NUCLEOTIDE SEQUENCE [LARGE SCALE GENOMIC DNA]</scope>
</reference>
<comment type="caution">
    <text evidence="2">The sequence shown here is derived from an EMBL/GenBank/DDBJ whole genome shotgun (WGS) entry which is preliminary data.</text>
</comment>
<organism evidence="2 3">
    <name type="scientific">Candidatus Buchananbacteria bacterium RIFCSPLOWO2_01_FULL_40_23b</name>
    <dbReference type="NCBI Taxonomy" id="1797544"/>
    <lineage>
        <taxon>Bacteria</taxon>
        <taxon>Candidatus Buchananiibacteriota</taxon>
    </lineage>
</organism>
<dbReference type="InterPro" id="IPR002716">
    <property type="entry name" value="PIN_dom"/>
</dbReference>
<proteinExistence type="predicted"/>
<dbReference type="Proteomes" id="UP000178122">
    <property type="component" value="Unassembled WGS sequence"/>
</dbReference>
<evidence type="ECO:0000313" key="3">
    <source>
        <dbReference type="Proteomes" id="UP000178122"/>
    </source>
</evidence>
<sequence length="137" mass="15872">MRIIVDTNRIIAALISNSVSRQILFHYPAEFILIPYTEQEIEEHKEELIEKTKNTEAELYKILIQIQERCTMINDTITQEHMAQAKAIMDHIDPDDTPFIAAALATNASIWSEDKHFEQQTTVKIYKTKDLLNLLNS</sequence>